<accession>A0A0A9WBI0</accession>
<protein>
    <submittedName>
        <fullName evidence="1">Uncharacterized protein</fullName>
    </submittedName>
</protein>
<name>A0A0A9WBI0_LYGHE</name>
<feature type="non-terminal residue" evidence="1">
    <location>
        <position position="1"/>
    </location>
</feature>
<dbReference type="AlphaFoldDB" id="A0A0A9WBI0"/>
<gene>
    <name evidence="1" type="ORF">CM83_33151</name>
</gene>
<reference evidence="1" key="1">
    <citation type="journal article" date="2014" name="PLoS ONE">
        <title>Transcriptome-Based Identification of ABC Transporters in the Western Tarnished Plant Bug Lygus hesperus.</title>
        <authorList>
            <person name="Hull J.J."/>
            <person name="Chaney K."/>
            <person name="Geib S.M."/>
            <person name="Fabrick J.A."/>
            <person name="Brent C.S."/>
            <person name="Walsh D."/>
            <person name="Lavine L.C."/>
        </authorList>
    </citation>
    <scope>NUCLEOTIDE SEQUENCE</scope>
</reference>
<reference evidence="1" key="2">
    <citation type="submission" date="2014-07" db="EMBL/GenBank/DDBJ databases">
        <authorList>
            <person name="Hull J."/>
        </authorList>
    </citation>
    <scope>NUCLEOTIDE SEQUENCE</scope>
</reference>
<dbReference type="EMBL" id="GBHO01037787">
    <property type="protein sequence ID" value="JAG05817.1"/>
    <property type="molecule type" value="Transcribed_RNA"/>
</dbReference>
<sequence length="236" mass="25494">SHFYTCHPISCTAIATVTQLCTLFETCVSKTPPLPLLHISIPLPLAHHITRPTAAAAAAVASAPAADSAPQSPPSPSLCFCPHRPSGNLVGYCNGCTTPPHPCTWVASVDQCGYLSAAVCVARSHTPLHDHPPTFFFPIFQSFFYIPQTPTTPPRTCSALDSTSLRTTSHVPHAPWCVSEYRSTLVSVPQRLPPPPALRSARCTLDPPWQQTLRELVVGPHPQCLFRFSNGNAQIF</sequence>
<evidence type="ECO:0000313" key="1">
    <source>
        <dbReference type="EMBL" id="JAG05817.1"/>
    </source>
</evidence>
<proteinExistence type="predicted"/>
<organism evidence="1">
    <name type="scientific">Lygus hesperus</name>
    <name type="common">Western plant bug</name>
    <dbReference type="NCBI Taxonomy" id="30085"/>
    <lineage>
        <taxon>Eukaryota</taxon>
        <taxon>Metazoa</taxon>
        <taxon>Ecdysozoa</taxon>
        <taxon>Arthropoda</taxon>
        <taxon>Hexapoda</taxon>
        <taxon>Insecta</taxon>
        <taxon>Pterygota</taxon>
        <taxon>Neoptera</taxon>
        <taxon>Paraneoptera</taxon>
        <taxon>Hemiptera</taxon>
        <taxon>Heteroptera</taxon>
        <taxon>Panheteroptera</taxon>
        <taxon>Cimicomorpha</taxon>
        <taxon>Miridae</taxon>
        <taxon>Mirini</taxon>
        <taxon>Lygus</taxon>
    </lineage>
</organism>